<dbReference type="Gene3D" id="3.40.50.300">
    <property type="entry name" value="P-loop containing nucleotide triphosphate hydrolases"/>
    <property type="match status" value="1"/>
</dbReference>
<keyword evidence="1" id="KW-0547">Nucleotide-binding</keyword>
<accession>A0A8C5IJ93</accession>
<dbReference type="InterPro" id="IPR027417">
    <property type="entry name" value="P-loop_NTPase"/>
</dbReference>
<protein>
    <submittedName>
        <fullName evidence="3">Uncharacterized protein</fullName>
    </submittedName>
</protein>
<reference evidence="3" key="1">
    <citation type="submission" date="2025-08" db="UniProtKB">
        <authorList>
            <consortium name="Ensembl"/>
        </authorList>
    </citation>
    <scope>IDENTIFICATION</scope>
</reference>
<evidence type="ECO:0000313" key="3">
    <source>
        <dbReference type="Ensembl" id="ENSJHYP00000002705.1"/>
    </source>
</evidence>
<dbReference type="Gene3D" id="1.10.1580.10">
    <property type="match status" value="1"/>
</dbReference>
<evidence type="ECO:0000256" key="1">
    <source>
        <dbReference type="ARBA" id="ARBA00022741"/>
    </source>
</evidence>
<evidence type="ECO:0000313" key="4">
    <source>
        <dbReference type="Proteomes" id="UP000694408"/>
    </source>
</evidence>
<dbReference type="Ensembl" id="ENSJHYT00000003338.1">
    <property type="protein sequence ID" value="ENSJHYP00000002705.1"/>
    <property type="gene ID" value="ENSJHYG00000002254.1"/>
</dbReference>
<evidence type="ECO:0000256" key="2">
    <source>
        <dbReference type="ARBA" id="ARBA00023134"/>
    </source>
</evidence>
<organism evidence="3 4">
    <name type="scientific">Junco hyemalis</name>
    <name type="common">Dark-eyed junco</name>
    <dbReference type="NCBI Taxonomy" id="40217"/>
    <lineage>
        <taxon>Eukaryota</taxon>
        <taxon>Metazoa</taxon>
        <taxon>Chordata</taxon>
        <taxon>Craniata</taxon>
        <taxon>Vertebrata</taxon>
        <taxon>Euteleostomi</taxon>
        <taxon>Archelosauria</taxon>
        <taxon>Archosauria</taxon>
        <taxon>Dinosauria</taxon>
        <taxon>Saurischia</taxon>
        <taxon>Theropoda</taxon>
        <taxon>Coelurosauria</taxon>
        <taxon>Aves</taxon>
        <taxon>Neognathae</taxon>
        <taxon>Neoaves</taxon>
        <taxon>Telluraves</taxon>
        <taxon>Australaves</taxon>
        <taxon>Passeriformes</taxon>
        <taxon>Passerellidae</taxon>
        <taxon>Junco</taxon>
    </lineage>
</organism>
<dbReference type="PANTHER" id="PTHR45782:SF4">
    <property type="entry name" value="MITOCHONDRIAL RIBOSOME-ASSOCIATED GTPASE 1"/>
    <property type="match status" value="1"/>
</dbReference>
<dbReference type="GO" id="GO:0006412">
    <property type="term" value="P:translation"/>
    <property type="evidence" value="ECO:0007669"/>
    <property type="project" value="TreeGrafter"/>
</dbReference>
<dbReference type="GO" id="GO:0005525">
    <property type="term" value="F:GTP binding"/>
    <property type="evidence" value="ECO:0007669"/>
    <property type="project" value="UniProtKB-KW"/>
</dbReference>
<dbReference type="InterPro" id="IPR023179">
    <property type="entry name" value="GTP-bd_ortho_bundle_sf"/>
</dbReference>
<keyword evidence="4" id="KW-1185">Reference proteome</keyword>
<dbReference type="PANTHER" id="PTHR45782">
    <property type="entry name" value="MITOCHONDRIAL RIBOSOME-ASSOCIATED GTPASE 1"/>
    <property type="match status" value="1"/>
</dbReference>
<dbReference type="GO" id="GO:0003924">
    <property type="term" value="F:GTPase activity"/>
    <property type="evidence" value="ECO:0007669"/>
    <property type="project" value="TreeGrafter"/>
</dbReference>
<reference evidence="3" key="2">
    <citation type="submission" date="2025-09" db="UniProtKB">
        <authorList>
            <consortium name="Ensembl"/>
        </authorList>
    </citation>
    <scope>IDENTIFICATION</scope>
</reference>
<sequence>MEPIEKEPAINYFPGHMNKALYQIKDTVHNADAAILILDSRAPLASFPYGLEKIIGDKPKVILLSKRDLADPIKTKEFIEYFNNKDNKFIKLNLPLPPVKCLVLGIPNTRKTTMFRATPRIWLYDTPGILEPNVHDRDSMIKLALLGSVKDDILPHDYLAKKLLEMLSKLYPDAFEKRYGIPQSLNPTQALIDLADKRGFILSKDRPDIDRPPFGTFRNKSKAHRYEAF</sequence>
<dbReference type="SUPFAM" id="SSF52540">
    <property type="entry name" value="P-loop containing nucleoside triphosphate hydrolases"/>
    <property type="match status" value="1"/>
</dbReference>
<keyword evidence="2" id="KW-0342">GTP-binding</keyword>
<dbReference type="AlphaFoldDB" id="A0A8C5IJ93"/>
<dbReference type="Proteomes" id="UP000694408">
    <property type="component" value="Unplaced"/>
</dbReference>
<proteinExistence type="predicted"/>
<name>A0A8C5IJ93_JUNHY</name>